<keyword evidence="1" id="KW-0812">Transmembrane</keyword>
<dbReference type="EMBL" id="JACHNH010000001">
    <property type="protein sequence ID" value="MBB4763236.1"/>
    <property type="molecule type" value="Genomic_DNA"/>
</dbReference>
<keyword evidence="3" id="KW-1185">Reference proteome</keyword>
<dbReference type="RefSeq" id="WP_184994565.1">
    <property type="nucleotide sequence ID" value="NZ_BOMK01000010.1"/>
</dbReference>
<dbReference type="AlphaFoldDB" id="A0A7W7MQH4"/>
<evidence type="ECO:0000313" key="3">
    <source>
        <dbReference type="Proteomes" id="UP000578112"/>
    </source>
</evidence>
<keyword evidence="1" id="KW-0472">Membrane</keyword>
<sequence>MSVADMVGVGALVLGALVPVVGVWLQWRAERNRRVIDRPIHIHITLDARRTHAR</sequence>
<accession>A0A7W7MQH4</accession>
<dbReference type="Proteomes" id="UP000578112">
    <property type="component" value="Unassembled WGS sequence"/>
</dbReference>
<feature type="transmembrane region" description="Helical" evidence="1">
    <location>
        <begin position="6"/>
        <end position="25"/>
    </location>
</feature>
<evidence type="ECO:0000256" key="1">
    <source>
        <dbReference type="SAM" id="Phobius"/>
    </source>
</evidence>
<evidence type="ECO:0000313" key="2">
    <source>
        <dbReference type="EMBL" id="MBB4763236.1"/>
    </source>
</evidence>
<protein>
    <submittedName>
        <fullName evidence="2">Uncharacterized protein</fullName>
    </submittedName>
</protein>
<gene>
    <name evidence="2" type="ORF">BJ971_003792</name>
</gene>
<name>A0A7W7MQH4_9ACTN</name>
<proteinExistence type="predicted"/>
<keyword evidence="1" id="KW-1133">Transmembrane helix</keyword>
<comment type="caution">
    <text evidence="2">The sequence shown here is derived from an EMBL/GenBank/DDBJ whole genome shotgun (WGS) entry which is preliminary data.</text>
</comment>
<reference evidence="2 3" key="1">
    <citation type="submission" date="2020-08" db="EMBL/GenBank/DDBJ databases">
        <title>Sequencing the genomes of 1000 actinobacteria strains.</title>
        <authorList>
            <person name="Klenk H.-P."/>
        </authorList>
    </citation>
    <scope>NUCLEOTIDE SEQUENCE [LARGE SCALE GENOMIC DNA]</scope>
    <source>
        <strain evidence="2 3">DSM 43149</strain>
    </source>
</reference>
<organism evidence="2 3">
    <name type="scientific">Actinoplanes digitatis</name>
    <dbReference type="NCBI Taxonomy" id="1868"/>
    <lineage>
        <taxon>Bacteria</taxon>
        <taxon>Bacillati</taxon>
        <taxon>Actinomycetota</taxon>
        <taxon>Actinomycetes</taxon>
        <taxon>Micromonosporales</taxon>
        <taxon>Micromonosporaceae</taxon>
        <taxon>Actinoplanes</taxon>
    </lineage>
</organism>